<dbReference type="PANTHER" id="PTHR42743:SF10">
    <property type="entry name" value="D-ALANINE AMINOTRANSFERASE"/>
    <property type="match status" value="1"/>
</dbReference>
<evidence type="ECO:0000256" key="5">
    <source>
        <dbReference type="RuleBase" id="RU004106"/>
    </source>
</evidence>
<evidence type="ECO:0000256" key="1">
    <source>
        <dbReference type="ARBA" id="ARBA00001933"/>
    </source>
</evidence>
<keyword evidence="8" id="KW-1185">Reference proteome</keyword>
<evidence type="ECO:0000256" key="6">
    <source>
        <dbReference type="RuleBase" id="RU004516"/>
    </source>
</evidence>
<dbReference type="Proteomes" id="UP000198935">
    <property type="component" value="Unassembled WGS sequence"/>
</dbReference>
<evidence type="ECO:0000313" key="7">
    <source>
        <dbReference type="EMBL" id="SDZ04669.1"/>
    </source>
</evidence>
<dbReference type="SUPFAM" id="SSF56752">
    <property type="entry name" value="D-aminoacid aminotransferase-like PLP-dependent enzymes"/>
    <property type="match status" value="1"/>
</dbReference>
<dbReference type="GO" id="GO:0008652">
    <property type="term" value="P:amino acid biosynthetic process"/>
    <property type="evidence" value="ECO:0007669"/>
    <property type="project" value="UniProtKB-ARBA"/>
</dbReference>
<accession>A0A1H3PW81</accession>
<name>A0A1H3PW81_9BACI</name>
<evidence type="ECO:0000256" key="3">
    <source>
        <dbReference type="ARBA" id="ARBA00011738"/>
    </source>
</evidence>
<dbReference type="InterPro" id="IPR001544">
    <property type="entry name" value="Aminotrans_IV"/>
</dbReference>
<comment type="subunit">
    <text evidence="3">Homodimer.</text>
</comment>
<dbReference type="GO" id="GO:0005829">
    <property type="term" value="C:cytosol"/>
    <property type="evidence" value="ECO:0007669"/>
    <property type="project" value="TreeGrafter"/>
</dbReference>
<dbReference type="AlphaFoldDB" id="A0A1H3PW81"/>
<sequence>MKEIAFYQNRFVDVDEKVIPIQERGHQFGDGIYEVIRVYGGTPFMLKEHLARLEKSAAAIELEMPYTLHELEAIIMEGLKRSGIPEAEVYLQITRGISSRQHHYPDASAVYSMTVREVRAIDEKIRTDGISVILLEDERWLNCYIKSLNLLPNVIAKQKAASGGHGEAIFVRDGIVTEGASSNIFAVKDNVVYTHPATKRILHGITRAKVMELARLQSVAVKEQAFDEVFLKQCDEAFITSTISEVLPIAVVDDVTLPNERPITDGLAAAYRHLFS</sequence>
<dbReference type="Pfam" id="PF01063">
    <property type="entry name" value="Aminotran_4"/>
    <property type="match status" value="1"/>
</dbReference>
<dbReference type="PROSITE" id="PS00770">
    <property type="entry name" value="AA_TRANSFER_CLASS_4"/>
    <property type="match status" value="1"/>
</dbReference>
<dbReference type="STRING" id="1503961.SAMN05421736_105211"/>
<comment type="similarity">
    <text evidence="2 5">Belongs to the class-IV pyridoxal-phosphate-dependent aminotransferase family.</text>
</comment>
<evidence type="ECO:0000313" key="8">
    <source>
        <dbReference type="Proteomes" id="UP000198935"/>
    </source>
</evidence>
<keyword evidence="4 6" id="KW-0663">Pyridoxal phosphate</keyword>
<gene>
    <name evidence="7" type="ORF">SAMN05421736_105211</name>
</gene>
<dbReference type="InterPro" id="IPR043132">
    <property type="entry name" value="BCAT-like_C"/>
</dbReference>
<dbReference type="GO" id="GO:0046394">
    <property type="term" value="P:carboxylic acid biosynthetic process"/>
    <property type="evidence" value="ECO:0007669"/>
    <property type="project" value="UniProtKB-ARBA"/>
</dbReference>
<dbReference type="PANTHER" id="PTHR42743">
    <property type="entry name" value="AMINO-ACID AMINOTRANSFERASE"/>
    <property type="match status" value="1"/>
</dbReference>
<evidence type="ECO:0000256" key="2">
    <source>
        <dbReference type="ARBA" id="ARBA00009320"/>
    </source>
</evidence>
<organism evidence="7 8">
    <name type="scientific">Evansella caseinilytica</name>
    <dbReference type="NCBI Taxonomy" id="1503961"/>
    <lineage>
        <taxon>Bacteria</taxon>
        <taxon>Bacillati</taxon>
        <taxon>Bacillota</taxon>
        <taxon>Bacilli</taxon>
        <taxon>Bacillales</taxon>
        <taxon>Bacillaceae</taxon>
        <taxon>Evansella</taxon>
    </lineage>
</organism>
<dbReference type="Gene3D" id="3.20.10.10">
    <property type="entry name" value="D-amino Acid Aminotransferase, subunit A, domain 2"/>
    <property type="match status" value="1"/>
</dbReference>
<dbReference type="EMBL" id="FNPI01000005">
    <property type="protein sequence ID" value="SDZ04669.1"/>
    <property type="molecule type" value="Genomic_DNA"/>
</dbReference>
<dbReference type="OrthoDB" id="9805628at2"/>
<dbReference type="InterPro" id="IPR043131">
    <property type="entry name" value="BCAT-like_N"/>
</dbReference>
<reference evidence="8" key="1">
    <citation type="submission" date="2016-10" db="EMBL/GenBank/DDBJ databases">
        <authorList>
            <person name="Varghese N."/>
            <person name="Submissions S."/>
        </authorList>
    </citation>
    <scope>NUCLEOTIDE SEQUENCE [LARGE SCALE GENOMIC DNA]</scope>
    <source>
        <strain evidence="8">SP</strain>
    </source>
</reference>
<dbReference type="InterPro" id="IPR050571">
    <property type="entry name" value="Class-IV_PLP-Dep_Aminotrnsfr"/>
</dbReference>
<dbReference type="FunFam" id="3.20.10.10:FF:000002">
    <property type="entry name" value="D-alanine aminotransferase"/>
    <property type="match status" value="1"/>
</dbReference>
<evidence type="ECO:0000256" key="4">
    <source>
        <dbReference type="ARBA" id="ARBA00022898"/>
    </source>
</evidence>
<proteinExistence type="inferred from homology"/>
<dbReference type="InterPro" id="IPR036038">
    <property type="entry name" value="Aminotransferase-like"/>
</dbReference>
<comment type="cofactor">
    <cofactor evidence="1 6">
        <name>pyridoxal 5'-phosphate</name>
        <dbReference type="ChEBI" id="CHEBI:597326"/>
    </cofactor>
</comment>
<dbReference type="InterPro" id="IPR018300">
    <property type="entry name" value="Aminotrans_IV_CS"/>
</dbReference>
<dbReference type="Gene3D" id="3.30.470.10">
    <property type="match status" value="1"/>
</dbReference>
<protein>
    <submittedName>
        <fullName evidence="7">D-alanine transaminase</fullName>
    </submittedName>
</protein>
<dbReference type="GO" id="GO:0003824">
    <property type="term" value="F:catalytic activity"/>
    <property type="evidence" value="ECO:0007669"/>
    <property type="project" value="InterPro"/>
</dbReference>